<evidence type="ECO:0000256" key="1">
    <source>
        <dbReference type="SAM" id="MobiDB-lite"/>
    </source>
</evidence>
<name>A0A5K3FKR6_MESCO</name>
<dbReference type="InterPro" id="IPR013087">
    <property type="entry name" value="Znf_C2H2_type"/>
</dbReference>
<dbReference type="SMART" id="SM00355">
    <property type="entry name" value="ZnF_C2H2"/>
    <property type="match status" value="8"/>
</dbReference>
<dbReference type="InterPro" id="IPR036236">
    <property type="entry name" value="Znf_C2H2_sf"/>
</dbReference>
<dbReference type="InterPro" id="IPR003604">
    <property type="entry name" value="Matrin/U1-like-C_Znf_C2H2"/>
</dbReference>
<feature type="region of interest" description="Disordered" evidence="1">
    <location>
        <begin position="743"/>
        <end position="762"/>
    </location>
</feature>
<dbReference type="SMART" id="SM00572">
    <property type="entry name" value="DZF"/>
    <property type="match status" value="1"/>
</dbReference>
<protein>
    <submittedName>
        <fullName evidence="3">DZF domain-containing protein</fullName>
    </submittedName>
</protein>
<dbReference type="Pfam" id="PF12874">
    <property type="entry name" value="zf-met"/>
    <property type="match status" value="8"/>
</dbReference>
<accession>A0A5K3FKR6</accession>
<evidence type="ECO:0000259" key="2">
    <source>
        <dbReference type="PROSITE" id="PS51703"/>
    </source>
</evidence>
<dbReference type="SUPFAM" id="SSF57667">
    <property type="entry name" value="beta-beta-alpha zinc fingers"/>
    <property type="match status" value="8"/>
</dbReference>
<feature type="compositionally biased region" description="Basic and acidic residues" evidence="1">
    <location>
        <begin position="902"/>
        <end position="918"/>
    </location>
</feature>
<evidence type="ECO:0000313" key="3">
    <source>
        <dbReference type="WBParaSite" id="MCU_008601-RG"/>
    </source>
</evidence>
<dbReference type="InterPro" id="IPR043519">
    <property type="entry name" value="NT_sf"/>
</dbReference>
<dbReference type="Pfam" id="PF07528">
    <property type="entry name" value="DZF_N"/>
    <property type="match status" value="1"/>
</dbReference>
<dbReference type="PANTHER" id="PTHR45762">
    <property type="entry name" value="ZINC FINGER RNA-BINDING PROTEIN"/>
    <property type="match status" value="1"/>
</dbReference>
<dbReference type="PROSITE" id="PS51703">
    <property type="entry name" value="DZF"/>
    <property type="match status" value="1"/>
</dbReference>
<dbReference type="SMART" id="SM00451">
    <property type="entry name" value="ZnF_U1"/>
    <property type="match status" value="8"/>
</dbReference>
<sequence length="1171" mass="127408">MQFNSPDNQRTESQVYTPPVYMRQQGPVRYGVDSHILSSQQSSPQQSHQVYTPSYPQLHYPVANAYGHGGARQSYGGGGFFAFGGPGPDYRPSMRSPRGFGGRGRFTRPASQNKGSHSDSVDAIHHYCDVCKVSCIGKQSYDAHLAGQKHKKKALQQSNDLLDCPSTLYYCEICKVSCFGREPYDAHLCGQKHKRNATALMSGKVISADEMAAEYFCEVCSIACRGKCSFDAHLVGSKHLKKLRATASNPSEYRCELCQVDCRTQAFYHLHLNGPRHKDNIARQERGETPLISYVCEVCDVDCTSQIPYEMHLTGQKHKTNLAKLEKGEASLQAFVCDICNMDCRSEASYASHLDGQKHRKNQAKLLNNGLSSYLSEVCDIGCGNQGLYDNLLIDQTFVGGASGSERGDTGVYLYDEWEPGYCSQESYESQMCSHTHRTDEPRLVYPESFVPFTANYDCTAHMGGQKHLESVNWKAQGESGENALSSVKTNELSCPLCNIKCTGVDTYKTHLTGRQHQRAVKLQTELGKAIPDCDAVAINAEKAAAAAASSQSAHAKKKRSSNSARIDSTDVDASISDDCIEEVKNGKSSVFCCRVCDCNFSDVNAKSLHLKGKKHQSALRKLRGAGDSVATTSTSGRPQVRQLSPAAAVARAAMPPPLPQQSFFGNPRIPGQTSSRFFRPLAVFVPPGQQAQQIGLPSHMLADERYMQTKLREILPSEQENSIMKLAVASVESALGRILRAQASDDERNQPRRGTRLPKGAEGFEAVIGQRDVDGVKVQAPTHDSVRPLSGVFRVGALASGLLLRGQHTAEMVLVLEKLPPAHYLTEVAEELEELLKESCKDHVVIVATIDGALVVHVTPSTLKESASASTAGAAPIAVSVRVRLTSTQILGNKAKAELKRADGGDADSDHADAHLDDLDDDDGGDDDDRVRKALLCSGLSKELCIDALTDVRRALWLQDALAQHPAVGNVVNVARVFSSLIRESQPCQWGKIPDYVLLVLLERLSFMDLPPVFQGGPPKLRAGLLLRRFLESLSAGILMSPGGELHTLRDPSTITHTLPFPEARLLPVTPLLADMSPEDREKATFAAQTCLRLVSFRQIFKVLNVPKFIPTPQRSSSSDVPKNGVAAKRKSTVENASLDDDDDDEDGVVGVCPSSDGQPIPMAGSSLAS</sequence>
<dbReference type="GO" id="GO:0003676">
    <property type="term" value="F:nucleic acid binding"/>
    <property type="evidence" value="ECO:0007669"/>
    <property type="project" value="InterPro"/>
</dbReference>
<dbReference type="PROSITE" id="PS00028">
    <property type="entry name" value="ZINC_FINGER_C2H2_1"/>
    <property type="match status" value="2"/>
</dbReference>
<feature type="region of interest" description="Disordered" evidence="1">
    <location>
        <begin position="902"/>
        <end position="925"/>
    </location>
</feature>
<feature type="compositionally biased region" description="Acidic residues" evidence="1">
    <location>
        <begin position="1139"/>
        <end position="1149"/>
    </location>
</feature>
<dbReference type="PANTHER" id="PTHR45762:SF3">
    <property type="entry name" value="ZINC-FINGER PROTEIN AT 72D, ISOFORM B"/>
    <property type="match status" value="1"/>
</dbReference>
<dbReference type="Gene3D" id="3.30.160.60">
    <property type="entry name" value="Classic Zinc Finger"/>
    <property type="match status" value="8"/>
</dbReference>
<dbReference type="InterPro" id="IPR049401">
    <property type="entry name" value="DZF_dom_N"/>
</dbReference>
<reference evidence="3" key="1">
    <citation type="submission" date="2019-11" db="UniProtKB">
        <authorList>
            <consortium name="WormBaseParasite"/>
        </authorList>
    </citation>
    <scope>IDENTIFICATION</scope>
</reference>
<dbReference type="Gene3D" id="3.30.460.10">
    <property type="entry name" value="Beta Polymerase, domain 2"/>
    <property type="match status" value="1"/>
</dbReference>
<proteinExistence type="predicted"/>
<dbReference type="AlphaFoldDB" id="A0A5K3FKR6"/>
<organism evidence="3">
    <name type="scientific">Mesocestoides corti</name>
    <name type="common">Flatworm</name>
    <dbReference type="NCBI Taxonomy" id="53468"/>
    <lineage>
        <taxon>Eukaryota</taxon>
        <taxon>Metazoa</taxon>
        <taxon>Spiralia</taxon>
        <taxon>Lophotrochozoa</taxon>
        <taxon>Platyhelminthes</taxon>
        <taxon>Cestoda</taxon>
        <taxon>Eucestoda</taxon>
        <taxon>Cyclophyllidea</taxon>
        <taxon>Mesocestoididae</taxon>
        <taxon>Mesocestoides</taxon>
    </lineage>
</organism>
<dbReference type="WBParaSite" id="MCU_008601-RG">
    <property type="protein sequence ID" value="MCU_008601-RG"/>
    <property type="gene ID" value="MCU_008601"/>
</dbReference>
<feature type="domain" description="DZF" evidence="2">
    <location>
        <begin position="680"/>
        <end position="1149"/>
    </location>
</feature>
<feature type="region of interest" description="Disordered" evidence="1">
    <location>
        <begin position="1113"/>
        <end position="1171"/>
    </location>
</feature>
<dbReference type="Gene3D" id="1.10.1410.40">
    <property type="match status" value="1"/>
</dbReference>
<dbReference type="InterPro" id="IPR006561">
    <property type="entry name" value="DZF_dom"/>
</dbReference>
<dbReference type="GO" id="GO:0008270">
    <property type="term" value="F:zinc ion binding"/>
    <property type="evidence" value="ECO:0007669"/>
    <property type="project" value="InterPro"/>
</dbReference>